<organism evidence="10 11">
    <name type="scientific">Octopus vulgaris</name>
    <name type="common">Common octopus</name>
    <dbReference type="NCBI Taxonomy" id="6645"/>
    <lineage>
        <taxon>Eukaryota</taxon>
        <taxon>Metazoa</taxon>
        <taxon>Spiralia</taxon>
        <taxon>Lophotrochozoa</taxon>
        <taxon>Mollusca</taxon>
        <taxon>Cephalopoda</taxon>
        <taxon>Coleoidea</taxon>
        <taxon>Octopodiformes</taxon>
        <taxon>Octopoda</taxon>
        <taxon>Incirrata</taxon>
        <taxon>Octopodidae</taxon>
        <taxon>Octopus</taxon>
    </lineage>
</organism>
<feature type="transmembrane region" description="Helical" evidence="8">
    <location>
        <begin position="94"/>
        <end position="114"/>
    </location>
</feature>
<dbReference type="Gene3D" id="1.20.1540.10">
    <property type="entry name" value="Rhomboid-like"/>
    <property type="match status" value="1"/>
</dbReference>
<keyword evidence="3 8" id="KW-0812">Transmembrane</keyword>
<feature type="compositionally biased region" description="Acidic residues" evidence="7">
    <location>
        <begin position="698"/>
        <end position="712"/>
    </location>
</feature>
<dbReference type="GO" id="GO:0042058">
    <property type="term" value="P:regulation of epidermal growth factor receptor signaling pathway"/>
    <property type="evidence" value="ECO:0007669"/>
    <property type="project" value="TreeGrafter"/>
</dbReference>
<comment type="similarity">
    <text evidence="2">Belongs to the peptidase S54 family.</text>
</comment>
<protein>
    <submittedName>
        <fullName evidence="10">Inactive rhomboid protein 2-like</fullName>
    </submittedName>
</protein>
<dbReference type="SUPFAM" id="SSF144091">
    <property type="entry name" value="Rhomboid-like"/>
    <property type="match status" value="1"/>
</dbReference>
<dbReference type="FunFam" id="1.20.1540.10:FF:000025">
    <property type="entry name" value="Putative rhomboid family"/>
    <property type="match status" value="1"/>
</dbReference>
<dbReference type="PANTHER" id="PTHR45965">
    <property type="entry name" value="INACTIVE RHOMBOID PROTEIN"/>
    <property type="match status" value="1"/>
</dbReference>
<feature type="transmembrane region" description="Helical" evidence="8">
    <location>
        <begin position="489"/>
        <end position="510"/>
    </location>
</feature>
<evidence type="ECO:0000256" key="7">
    <source>
        <dbReference type="SAM" id="MobiDB-lite"/>
    </source>
</evidence>
<name>A0AA36B7X5_OCTVU</name>
<dbReference type="Pfam" id="PF04180">
    <property type="entry name" value="LTV"/>
    <property type="match status" value="2"/>
</dbReference>
<keyword evidence="5 8" id="KW-1133">Transmembrane helix</keyword>
<evidence type="ECO:0000256" key="2">
    <source>
        <dbReference type="ARBA" id="ARBA00009045"/>
    </source>
</evidence>
<evidence type="ECO:0000259" key="9">
    <source>
        <dbReference type="Pfam" id="PF01694"/>
    </source>
</evidence>
<feature type="transmembrane region" description="Helical" evidence="8">
    <location>
        <begin position="435"/>
        <end position="455"/>
    </location>
</feature>
<comment type="subcellular location">
    <subcellularLocation>
        <location evidence="1">Endoplasmic reticulum membrane</location>
        <topology evidence="1">Multi-pass membrane protein</topology>
    </subcellularLocation>
</comment>
<feature type="region of interest" description="Disordered" evidence="7">
    <location>
        <begin position="913"/>
        <end position="933"/>
    </location>
</feature>
<evidence type="ECO:0000313" key="11">
    <source>
        <dbReference type="Proteomes" id="UP001162480"/>
    </source>
</evidence>
<dbReference type="EMBL" id="OX597823">
    <property type="protein sequence ID" value="CAI9729520.1"/>
    <property type="molecule type" value="Genomic_DNA"/>
</dbReference>
<dbReference type="GO" id="GO:0004252">
    <property type="term" value="F:serine-type endopeptidase activity"/>
    <property type="evidence" value="ECO:0007669"/>
    <property type="project" value="InterPro"/>
</dbReference>
<feature type="transmembrane region" description="Helical" evidence="8">
    <location>
        <begin position="405"/>
        <end position="423"/>
    </location>
</feature>
<feature type="transmembrane region" description="Helical" evidence="8">
    <location>
        <begin position="341"/>
        <end position="365"/>
    </location>
</feature>
<reference evidence="10" key="1">
    <citation type="submission" date="2023-08" db="EMBL/GenBank/DDBJ databases">
        <authorList>
            <person name="Alioto T."/>
            <person name="Alioto T."/>
            <person name="Gomez Garrido J."/>
        </authorList>
    </citation>
    <scope>NUCLEOTIDE SEQUENCE</scope>
</reference>
<evidence type="ECO:0000256" key="3">
    <source>
        <dbReference type="ARBA" id="ARBA00022692"/>
    </source>
</evidence>
<evidence type="ECO:0000256" key="1">
    <source>
        <dbReference type="ARBA" id="ARBA00004477"/>
    </source>
</evidence>
<proteinExistence type="inferred from homology"/>
<keyword evidence="4" id="KW-0256">Endoplasmic reticulum</keyword>
<evidence type="ECO:0000313" key="10">
    <source>
        <dbReference type="EMBL" id="CAI9729520.1"/>
    </source>
</evidence>
<keyword evidence="6 8" id="KW-0472">Membrane</keyword>
<sequence>MHQQVYVLMKILHRSPKTAPVQDKPPSAVSYDTVDAPIGLNKIKDTVISSMLKRPHKRRYGMGLLGSMLHQRVKTRLPADVKSQLDELDNYRPYFTYWVTFVQIIVFLVSISVYGPAPFGFMEYAKSKPVLMPSLAIEYKEYRDVANMWFGPRQADLIHLGAKYSPCMRKDKNILDALEKDRNLERESACCVRNDGSGCSQMTENRCSETLSTFYDNTEMLLSQKRDIRTVCGLDPKYCNKPASQVPFEWDKNILNWPICEDGTKPNQSKASKIDRHMSCEIVARPCCHGIQGECFITTRKHCEFIRGYFHEEAFLCSQVDCLSRICGMIPFLYKDKPDQFYRLFTTLFLHAGFIHLILTVLYQAFVMRDIEKLTGWLRISIIYLGSGIAGNLASGIFLPYQVEAGPSGAQLGILACYIVEIIQSWQIQKTPWQSVIKFVAILLLLFVLGLLPWIDNWAHIFGFFVGLFLAFALLPYVTFGFKDKKKKLILIFVSLGLFKYFKCFLAVIINSKNPPKMLANSREQELNPKMPRRKTKFIDKKNAVTFHLVHRSQQDPMLVSEDASHFVLLPSGANKREQLLEEQRKFGIYFEDDYNYLQHLKEANETVEIDDTETFQMISSEPCKTAPDVKLHLPSTVFSSGVETKVGLLNKAAPQSGPKVDWDPDIVAALDEDYDFEDPEGVLDDDFMTVANKKDNEDEDGSDEDDSDESGSDISSNLGDMSGSDARSDDDYFMEEETKSHFTNYSMTSSVVPRSEALKDIDDQFEKFFEQYDDNEIGALDMDDIEGNMDVKSEVMSKMIAKYQESKVPQNLDEVLKNTSLDVNKLNLSSESEGEIEVEEKTEKWDCESILSTYSNLYNHPKLILEPKKERKIKLNKMGIPEEVFYTRGIKLKDLEDATTASVMSVSTVRDKNESKEEKKERKTTIKAQRKERRIEKKLNQEAFKEAKRKREAEVIAMQKNMKSVSIA</sequence>
<dbReference type="GO" id="GO:0050708">
    <property type="term" value="P:regulation of protein secretion"/>
    <property type="evidence" value="ECO:0007669"/>
    <property type="project" value="TreeGrafter"/>
</dbReference>
<dbReference type="InterPro" id="IPR035952">
    <property type="entry name" value="Rhomboid-like_sf"/>
</dbReference>
<feature type="domain" description="Peptidase S54 rhomboid" evidence="9">
    <location>
        <begin position="339"/>
        <end position="476"/>
    </location>
</feature>
<dbReference type="InterPro" id="IPR051512">
    <property type="entry name" value="Inactive_Rhomboid"/>
</dbReference>
<accession>A0AA36B7X5</accession>
<dbReference type="Pfam" id="PF01694">
    <property type="entry name" value="Rhomboid"/>
    <property type="match status" value="1"/>
</dbReference>
<dbReference type="InterPro" id="IPR022764">
    <property type="entry name" value="Peptidase_S54_rhomboid_dom"/>
</dbReference>
<evidence type="ECO:0000256" key="5">
    <source>
        <dbReference type="ARBA" id="ARBA00022989"/>
    </source>
</evidence>
<dbReference type="PANTHER" id="PTHR45965:SF3">
    <property type="entry name" value="INACTIVE RHOMBOID PROTEIN 1"/>
    <property type="match status" value="1"/>
</dbReference>
<feature type="transmembrane region" description="Helical" evidence="8">
    <location>
        <begin position="377"/>
        <end position="399"/>
    </location>
</feature>
<dbReference type="GO" id="GO:0042274">
    <property type="term" value="P:ribosomal small subunit biogenesis"/>
    <property type="evidence" value="ECO:0007669"/>
    <property type="project" value="InterPro"/>
</dbReference>
<dbReference type="InterPro" id="IPR007307">
    <property type="entry name" value="Ltv1"/>
</dbReference>
<dbReference type="AlphaFoldDB" id="A0AA36B7X5"/>
<feature type="compositionally biased region" description="Basic and acidic residues" evidence="7">
    <location>
        <begin position="913"/>
        <end position="925"/>
    </location>
</feature>
<feature type="transmembrane region" description="Helical" evidence="8">
    <location>
        <begin position="461"/>
        <end position="482"/>
    </location>
</feature>
<feature type="region of interest" description="Disordered" evidence="7">
    <location>
        <begin position="694"/>
        <end position="730"/>
    </location>
</feature>
<evidence type="ECO:0000256" key="8">
    <source>
        <dbReference type="SAM" id="Phobius"/>
    </source>
</evidence>
<evidence type="ECO:0000256" key="6">
    <source>
        <dbReference type="ARBA" id="ARBA00023136"/>
    </source>
</evidence>
<dbReference type="Proteomes" id="UP001162480">
    <property type="component" value="Chromosome 10"/>
</dbReference>
<keyword evidence="11" id="KW-1185">Reference proteome</keyword>
<dbReference type="GO" id="GO:0005789">
    <property type="term" value="C:endoplasmic reticulum membrane"/>
    <property type="evidence" value="ECO:0007669"/>
    <property type="project" value="UniProtKB-SubCell"/>
</dbReference>
<evidence type="ECO:0000256" key="4">
    <source>
        <dbReference type="ARBA" id="ARBA00022824"/>
    </source>
</evidence>
<gene>
    <name evidence="10" type="ORF">OCTVUL_1B031664</name>
</gene>